<name>A0ABT5M2A0_9GAMM</name>
<gene>
    <name evidence="1" type="ORF">PSI22_09185</name>
</gene>
<dbReference type="EMBL" id="JAQRFO010000016">
    <property type="protein sequence ID" value="MDC9621804.1"/>
    <property type="molecule type" value="Genomic_DNA"/>
</dbReference>
<protein>
    <submittedName>
        <fullName evidence="1">Uncharacterized protein</fullName>
    </submittedName>
</protein>
<evidence type="ECO:0000313" key="2">
    <source>
        <dbReference type="Proteomes" id="UP001214757"/>
    </source>
</evidence>
<organism evidence="1 2">
    <name type="scientific">Xenorhabdus aichiensis</name>
    <dbReference type="NCBI Taxonomy" id="3025874"/>
    <lineage>
        <taxon>Bacteria</taxon>
        <taxon>Pseudomonadati</taxon>
        <taxon>Pseudomonadota</taxon>
        <taxon>Gammaproteobacteria</taxon>
        <taxon>Enterobacterales</taxon>
        <taxon>Morganellaceae</taxon>
        <taxon>Xenorhabdus</taxon>
    </lineage>
</organism>
<accession>A0ABT5M2A0</accession>
<proteinExistence type="predicted"/>
<dbReference type="Proteomes" id="UP001214757">
    <property type="component" value="Unassembled WGS sequence"/>
</dbReference>
<evidence type="ECO:0000313" key="1">
    <source>
        <dbReference type="EMBL" id="MDC9621804.1"/>
    </source>
</evidence>
<sequence>MKKVTVGVEQNSVFSAPWNNIPTYRPVKSVVHFPGQATSDHQNKDNYAQKLAEITSQWGNSPGHNHRMTWQRQ</sequence>
<reference evidence="1 2" key="1">
    <citation type="submission" date="2023-02" db="EMBL/GenBank/DDBJ databases">
        <title>Entomopathogenic bacteria.</title>
        <authorList>
            <person name="Machado R.A."/>
        </authorList>
    </citation>
    <scope>NUCLEOTIDE SEQUENCE [LARGE SCALE GENOMIC DNA]</scope>
    <source>
        <strain evidence="1 2">XENO-7</strain>
    </source>
</reference>
<comment type="caution">
    <text evidence="1">The sequence shown here is derived from an EMBL/GenBank/DDBJ whole genome shotgun (WGS) entry which is preliminary data.</text>
</comment>
<dbReference type="RefSeq" id="WP_273579478.1">
    <property type="nucleotide sequence ID" value="NZ_JAQRFO010000016.1"/>
</dbReference>
<keyword evidence="2" id="KW-1185">Reference proteome</keyword>